<dbReference type="RefSeq" id="WP_327101300.1">
    <property type="nucleotide sequence ID" value="NZ_CP109149.1"/>
</dbReference>
<keyword evidence="2" id="KW-1185">Reference proteome</keyword>
<dbReference type="Proteomes" id="UP001432062">
    <property type="component" value="Chromosome"/>
</dbReference>
<proteinExistence type="predicted"/>
<gene>
    <name evidence="1" type="ORF">OG563_08780</name>
</gene>
<dbReference type="EMBL" id="CP109441">
    <property type="protein sequence ID" value="WUV48270.1"/>
    <property type="molecule type" value="Genomic_DNA"/>
</dbReference>
<accession>A0ABZ1YYA3</accession>
<reference evidence="1" key="1">
    <citation type="submission" date="2022-10" db="EMBL/GenBank/DDBJ databases">
        <title>The complete genomes of actinobacterial strains from the NBC collection.</title>
        <authorList>
            <person name="Joergensen T.S."/>
            <person name="Alvarez Arevalo M."/>
            <person name="Sterndorff E.B."/>
            <person name="Faurdal D."/>
            <person name="Vuksanovic O."/>
            <person name="Mourched A.-S."/>
            <person name="Charusanti P."/>
            <person name="Shaw S."/>
            <person name="Blin K."/>
            <person name="Weber T."/>
        </authorList>
    </citation>
    <scope>NUCLEOTIDE SEQUENCE</scope>
    <source>
        <strain evidence="1">NBC_01482</strain>
    </source>
</reference>
<name>A0ABZ1YYA3_9NOCA</name>
<protein>
    <submittedName>
        <fullName evidence="1">Uncharacterized protein</fullName>
    </submittedName>
</protein>
<sequence>MAPAGNGRGHLRFHAAACGWDNLRIVAEGSPDELERRISGDVVSFEIDDGGAQ</sequence>
<organism evidence="1 2">
    <name type="scientific">Nocardia vinacea</name>
    <dbReference type="NCBI Taxonomy" id="96468"/>
    <lineage>
        <taxon>Bacteria</taxon>
        <taxon>Bacillati</taxon>
        <taxon>Actinomycetota</taxon>
        <taxon>Actinomycetes</taxon>
        <taxon>Mycobacteriales</taxon>
        <taxon>Nocardiaceae</taxon>
        <taxon>Nocardia</taxon>
    </lineage>
</organism>
<evidence type="ECO:0000313" key="2">
    <source>
        <dbReference type="Proteomes" id="UP001432062"/>
    </source>
</evidence>
<evidence type="ECO:0000313" key="1">
    <source>
        <dbReference type="EMBL" id="WUV48270.1"/>
    </source>
</evidence>